<organism evidence="2 3">
    <name type="scientific">Colletotrichum navitas</name>
    <dbReference type="NCBI Taxonomy" id="681940"/>
    <lineage>
        <taxon>Eukaryota</taxon>
        <taxon>Fungi</taxon>
        <taxon>Dikarya</taxon>
        <taxon>Ascomycota</taxon>
        <taxon>Pezizomycotina</taxon>
        <taxon>Sordariomycetes</taxon>
        <taxon>Hypocreomycetidae</taxon>
        <taxon>Glomerellales</taxon>
        <taxon>Glomerellaceae</taxon>
        <taxon>Colletotrichum</taxon>
        <taxon>Colletotrichum graminicola species complex</taxon>
    </lineage>
</organism>
<evidence type="ECO:0000256" key="1">
    <source>
        <dbReference type="SAM" id="MobiDB-lite"/>
    </source>
</evidence>
<evidence type="ECO:0000313" key="3">
    <source>
        <dbReference type="Proteomes" id="UP001230504"/>
    </source>
</evidence>
<keyword evidence="3" id="KW-1185">Reference proteome</keyword>
<feature type="non-terminal residue" evidence="2">
    <location>
        <position position="152"/>
    </location>
</feature>
<comment type="caution">
    <text evidence="2">The sequence shown here is derived from an EMBL/GenBank/DDBJ whole genome shotgun (WGS) entry which is preliminary data.</text>
</comment>
<feature type="region of interest" description="Disordered" evidence="1">
    <location>
        <begin position="27"/>
        <end position="60"/>
    </location>
</feature>
<reference evidence="2" key="1">
    <citation type="submission" date="2021-06" db="EMBL/GenBank/DDBJ databases">
        <title>Comparative genomics, transcriptomics and evolutionary studies reveal genomic signatures of adaptation to plant cell wall in hemibiotrophic fungi.</title>
        <authorList>
            <consortium name="DOE Joint Genome Institute"/>
            <person name="Baroncelli R."/>
            <person name="Diaz J.F."/>
            <person name="Benocci T."/>
            <person name="Peng M."/>
            <person name="Battaglia E."/>
            <person name="Haridas S."/>
            <person name="Andreopoulos W."/>
            <person name="Labutti K."/>
            <person name="Pangilinan J."/>
            <person name="Floch G.L."/>
            <person name="Makela M.R."/>
            <person name="Henrissat B."/>
            <person name="Grigoriev I.V."/>
            <person name="Crouch J.A."/>
            <person name="De Vries R.P."/>
            <person name="Sukno S.A."/>
            <person name="Thon M.R."/>
        </authorList>
    </citation>
    <scope>NUCLEOTIDE SEQUENCE</scope>
    <source>
        <strain evidence="2">CBS 125086</strain>
    </source>
</reference>
<protein>
    <submittedName>
        <fullName evidence="2">Uncharacterized protein</fullName>
    </submittedName>
</protein>
<dbReference type="EMBL" id="JAHLJV010000070">
    <property type="protein sequence ID" value="KAK1579182.1"/>
    <property type="molecule type" value="Genomic_DNA"/>
</dbReference>
<evidence type="ECO:0000313" key="2">
    <source>
        <dbReference type="EMBL" id="KAK1579182.1"/>
    </source>
</evidence>
<dbReference type="GeneID" id="85442948"/>
<dbReference type="RefSeq" id="XP_060410333.1">
    <property type="nucleotide sequence ID" value="XM_060558708.1"/>
</dbReference>
<accession>A0AAD8PSE5</accession>
<dbReference type="Proteomes" id="UP001230504">
    <property type="component" value="Unassembled WGS sequence"/>
</dbReference>
<gene>
    <name evidence="2" type="ORF">LY79DRAFT_564986</name>
</gene>
<dbReference type="AlphaFoldDB" id="A0AAD8PSE5"/>
<name>A0AAD8PSE5_9PEZI</name>
<sequence length="152" mass="17101">MDGRSKSSPPGFFLLEDSMERQLITHTHANLPPCDRANPALESRKPSMRPGSLQADSRGLQPQNACQLSTVCMFAARQGSVVSWRSRRIGKSESPQLPSTVIIFQDMGIVPLLLPLQGGSPSQPKKRRLGVRRCRRYCCCRYQTRRPVQTHR</sequence>
<proteinExistence type="predicted"/>